<dbReference type="EMBL" id="CBMI010003476">
    <property type="protein sequence ID" value="CEG05279.1"/>
    <property type="molecule type" value="Genomic_DNA"/>
</dbReference>
<reference evidence="1" key="1">
    <citation type="submission" date="2013-05" db="EMBL/GenBank/DDBJ databases">
        <title>Draft genome sequences of six wheat associated Fusarium spp. isolates.</title>
        <authorList>
            <person name="Moolhuijzen P.M."/>
            <person name="Manners J.M."/>
            <person name="Wilcox S."/>
            <person name="Bellgard M.I."/>
            <person name="Gardiner D.M."/>
        </authorList>
    </citation>
    <scope>NUCLEOTIDE SEQUENCE</scope>
    <source>
        <strain evidence="1">CS3069</strain>
    </source>
</reference>
<sequence>MNTLYMSLQIADSFVAMWTLEASIFSLSDLSQVSIWHLVPTMTTENEDTFSVAKGDVEYELQN</sequence>
<organism evidence="1">
    <name type="scientific">Fusarium clavum</name>
    <dbReference type="NCBI Taxonomy" id="2594811"/>
    <lineage>
        <taxon>Eukaryota</taxon>
        <taxon>Fungi</taxon>
        <taxon>Dikarya</taxon>
        <taxon>Ascomycota</taxon>
        <taxon>Pezizomycotina</taxon>
        <taxon>Sordariomycetes</taxon>
        <taxon>Hypocreomycetidae</taxon>
        <taxon>Hypocreales</taxon>
        <taxon>Nectriaceae</taxon>
        <taxon>Fusarium</taxon>
        <taxon>Fusarium incarnatum-equiseti species complex</taxon>
    </lineage>
</organism>
<name>A0A090MDY3_9HYPO</name>
<proteinExistence type="predicted"/>
<comment type="caution">
    <text evidence="1">The sequence shown here is derived from an EMBL/GenBank/DDBJ whole genome shotgun (WGS) entry which is preliminary data.</text>
</comment>
<evidence type="ECO:0000313" key="1">
    <source>
        <dbReference type="EMBL" id="CEG05279.1"/>
    </source>
</evidence>
<dbReference type="AlphaFoldDB" id="A0A090MDY3"/>
<gene>
    <name evidence="1" type="ORF">BN850_0105430</name>
</gene>
<accession>A0A090MDY3</accession>
<protein>
    <submittedName>
        <fullName evidence="1">WGS project CBMI000000000 data, contig CS3069_c003478</fullName>
    </submittedName>
</protein>